<dbReference type="CDD" id="cd00732">
    <property type="entry name" value="CheW"/>
    <property type="match status" value="1"/>
</dbReference>
<reference evidence="3" key="1">
    <citation type="journal article" date="2014" name="Int. J. Syst. Evol. Microbiol.">
        <title>Complete genome of a new Firmicutes species belonging to the dominant human colonic microbiota ('Ruminococcus bicirculans') reveals two chromosomes and a selective capacity to utilize plant glucans.</title>
        <authorList>
            <consortium name="NISC Comparative Sequencing Program"/>
            <person name="Wegmann U."/>
            <person name="Louis P."/>
            <person name="Goesmann A."/>
            <person name="Henrissat B."/>
            <person name="Duncan S.H."/>
            <person name="Flint H.J."/>
        </authorList>
    </citation>
    <scope>NUCLEOTIDE SEQUENCE</scope>
    <source>
        <strain evidence="3">NBRC 103408</strain>
    </source>
</reference>
<keyword evidence="4" id="KW-1185">Reference proteome</keyword>
<dbReference type="InterPro" id="IPR039315">
    <property type="entry name" value="CheW"/>
</dbReference>
<dbReference type="InterPro" id="IPR002545">
    <property type="entry name" value="CheW-lke_dom"/>
</dbReference>
<feature type="domain" description="CheW-like" evidence="2">
    <location>
        <begin position="35"/>
        <end position="175"/>
    </location>
</feature>
<dbReference type="InterPro" id="IPR036061">
    <property type="entry name" value="CheW-like_dom_sf"/>
</dbReference>
<dbReference type="Gene3D" id="2.40.50.180">
    <property type="entry name" value="CheA-289, Domain 4"/>
    <property type="match status" value="1"/>
</dbReference>
<dbReference type="PANTHER" id="PTHR22617">
    <property type="entry name" value="CHEMOTAXIS SENSOR HISTIDINE KINASE-RELATED"/>
    <property type="match status" value="1"/>
</dbReference>
<dbReference type="EMBL" id="BSNF01000008">
    <property type="protein sequence ID" value="GLQ06961.1"/>
    <property type="molecule type" value="Genomic_DNA"/>
</dbReference>
<evidence type="ECO:0000259" key="2">
    <source>
        <dbReference type="PROSITE" id="PS50851"/>
    </source>
</evidence>
<dbReference type="PANTHER" id="PTHR22617:SF23">
    <property type="entry name" value="CHEMOTAXIS PROTEIN CHEW"/>
    <property type="match status" value="1"/>
</dbReference>
<accession>A0ABQ5U5C6</accession>
<dbReference type="RefSeq" id="WP_169561056.1">
    <property type="nucleotide sequence ID" value="NZ_BSNF01000008.1"/>
</dbReference>
<protein>
    <submittedName>
        <fullName evidence="3">Chemotaxis protein CheW</fullName>
    </submittedName>
</protein>
<dbReference type="Proteomes" id="UP001161409">
    <property type="component" value="Unassembled WGS sequence"/>
</dbReference>
<evidence type="ECO:0000256" key="1">
    <source>
        <dbReference type="SAM" id="MobiDB-lite"/>
    </source>
</evidence>
<gene>
    <name evidence="3" type="primary">cheW</name>
    <name evidence="3" type="ORF">GCM10007924_21820</name>
</gene>
<feature type="region of interest" description="Disordered" evidence="1">
    <location>
        <begin position="1"/>
        <end position="29"/>
    </location>
</feature>
<comment type="caution">
    <text evidence="3">The sequence shown here is derived from an EMBL/GenBank/DDBJ whole genome shotgun (WGS) entry which is preliminary data.</text>
</comment>
<name>A0ABQ5U5C6_9PROT</name>
<sequence length="187" mass="20183">MNAVSQNDRTGAVSADPQNGAAPSRGDADANAPGLQQFVTFAIGNEEYAVDIMQVREIQAWTEVTVLPNQPAYMRGVLNLRGIIVPIFDLRCRFEQGRTDATNIHVVVIIAVGDRNLGILVDRVSDILKVEYGDIRAVPDLEDGKKRDHIIGLVTAGDRMVALLDTGSLFKSEILEHSTEAADASAA</sequence>
<evidence type="ECO:0000313" key="4">
    <source>
        <dbReference type="Proteomes" id="UP001161409"/>
    </source>
</evidence>
<dbReference type="Pfam" id="PF01584">
    <property type="entry name" value="CheW"/>
    <property type="match status" value="1"/>
</dbReference>
<dbReference type="PROSITE" id="PS50851">
    <property type="entry name" value="CHEW"/>
    <property type="match status" value="1"/>
</dbReference>
<evidence type="ECO:0000313" key="3">
    <source>
        <dbReference type="EMBL" id="GLQ06961.1"/>
    </source>
</evidence>
<reference evidence="3" key="2">
    <citation type="submission" date="2023-01" db="EMBL/GenBank/DDBJ databases">
        <title>Draft genome sequence of Sneathiella chinensis strain NBRC 103408.</title>
        <authorList>
            <person name="Sun Q."/>
            <person name="Mori K."/>
        </authorList>
    </citation>
    <scope>NUCLEOTIDE SEQUENCE</scope>
    <source>
        <strain evidence="3">NBRC 103408</strain>
    </source>
</reference>
<dbReference type="SUPFAM" id="SSF50341">
    <property type="entry name" value="CheW-like"/>
    <property type="match status" value="1"/>
</dbReference>
<dbReference type="SMART" id="SM00260">
    <property type="entry name" value="CheW"/>
    <property type="match status" value="1"/>
</dbReference>
<dbReference type="Gene3D" id="2.30.30.40">
    <property type="entry name" value="SH3 Domains"/>
    <property type="match status" value="1"/>
</dbReference>
<organism evidence="3 4">
    <name type="scientific">Sneathiella chinensis</name>
    <dbReference type="NCBI Taxonomy" id="349750"/>
    <lineage>
        <taxon>Bacteria</taxon>
        <taxon>Pseudomonadati</taxon>
        <taxon>Pseudomonadota</taxon>
        <taxon>Alphaproteobacteria</taxon>
        <taxon>Sneathiellales</taxon>
        <taxon>Sneathiellaceae</taxon>
        <taxon>Sneathiella</taxon>
    </lineage>
</organism>
<proteinExistence type="predicted"/>